<protein>
    <submittedName>
        <fullName evidence="1">Uncharacterized protein</fullName>
    </submittedName>
</protein>
<reference evidence="1 2" key="1">
    <citation type="journal article" date="2021" name="BMC Genomics">
        <title>Datura genome reveals duplications of psychoactive alkaloid biosynthetic genes and high mutation rate following tissue culture.</title>
        <authorList>
            <person name="Rajewski A."/>
            <person name="Carter-House D."/>
            <person name="Stajich J."/>
            <person name="Litt A."/>
        </authorList>
    </citation>
    <scope>NUCLEOTIDE SEQUENCE [LARGE SCALE GENOMIC DNA]</scope>
    <source>
        <strain evidence="1">AR-01</strain>
    </source>
</reference>
<evidence type="ECO:0000313" key="1">
    <source>
        <dbReference type="EMBL" id="MCD7464855.1"/>
    </source>
</evidence>
<accession>A0ABS8T0I3</accession>
<sequence>MEWCRLEFNHGEWRSQCMKQRSSGTSCQEGPERRIHGSVETKGTPRTIFSLDENALVDMYAMCGCLTTEAEARETTSMNVVSSLLTCYELELKAISFAIFC</sequence>
<evidence type="ECO:0000313" key="2">
    <source>
        <dbReference type="Proteomes" id="UP000823775"/>
    </source>
</evidence>
<organism evidence="1 2">
    <name type="scientific">Datura stramonium</name>
    <name type="common">Jimsonweed</name>
    <name type="synonym">Common thornapple</name>
    <dbReference type="NCBI Taxonomy" id="4076"/>
    <lineage>
        <taxon>Eukaryota</taxon>
        <taxon>Viridiplantae</taxon>
        <taxon>Streptophyta</taxon>
        <taxon>Embryophyta</taxon>
        <taxon>Tracheophyta</taxon>
        <taxon>Spermatophyta</taxon>
        <taxon>Magnoliopsida</taxon>
        <taxon>eudicotyledons</taxon>
        <taxon>Gunneridae</taxon>
        <taxon>Pentapetalae</taxon>
        <taxon>asterids</taxon>
        <taxon>lamiids</taxon>
        <taxon>Solanales</taxon>
        <taxon>Solanaceae</taxon>
        <taxon>Solanoideae</taxon>
        <taxon>Datureae</taxon>
        <taxon>Datura</taxon>
    </lineage>
</organism>
<comment type="caution">
    <text evidence="1">The sequence shown here is derived from an EMBL/GenBank/DDBJ whole genome shotgun (WGS) entry which is preliminary data.</text>
</comment>
<proteinExistence type="predicted"/>
<dbReference type="Proteomes" id="UP000823775">
    <property type="component" value="Unassembled WGS sequence"/>
</dbReference>
<keyword evidence="2" id="KW-1185">Reference proteome</keyword>
<dbReference type="EMBL" id="JACEIK010000998">
    <property type="protein sequence ID" value="MCD7464855.1"/>
    <property type="molecule type" value="Genomic_DNA"/>
</dbReference>
<gene>
    <name evidence="1" type="ORF">HAX54_053513</name>
</gene>
<name>A0ABS8T0I3_DATST</name>